<dbReference type="eggNOG" id="ENOG502SJQV">
    <property type="taxonomic scope" value="Eukaryota"/>
</dbReference>
<name>E4ZQH9_LEPMJ</name>
<dbReference type="OMA" id="DWHQLRH"/>
<gene>
    <name evidence="2" type="ORF">LEMA_P036580.1</name>
</gene>
<feature type="region of interest" description="Disordered" evidence="1">
    <location>
        <begin position="1"/>
        <end position="24"/>
    </location>
</feature>
<feature type="region of interest" description="Disordered" evidence="1">
    <location>
        <begin position="600"/>
        <end position="619"/>
    </location>
</feature>
<dbReference type="RefSeq" id="XP_003837424.1">
    <property type="nucleotide sequence ID" value="XM_003837376.1"/>
</dbReference>
<dbReference type="VEuPathDB" id="FungiDB:LEMA_P036580.1"/>
<reference evidence="3" key="1">
    <citation type="journal article" date="2011" name="Nat. Commun.">
        <title>Effector diversification within compartments of the Leptosphaeria maculans genome affected by Repeat-Induced Point mutations.</title>
        <authorList>
            <person name="Rouxel T."/>
            <person name="Grandaubert J."/>
            <person name="Hane J.K."/>
            <person name="Hoede C."/>
            <person name="van de Wouw A.P."/>
            <person name="Couloux A."/>
            <person name="Dominguez V."/>
            <person name="Anthouard V."/>
            <person name="Bally P."/>
            <person name="Bourras S."/>
            <person name="Cozijnsen A.J."/>
            <person name="Ciuffetti L.M."/>
            <person name="Degrave A."/>
            <person name="Dilmaghani A."/>
            <person name="Duret L."/>
            <person name="Fudal I."/>
            <person name="Goodwin S.B."/>
            <person name="Gout L."/>
            <person name="Glaser N."/>
            <person name="Linglin J."/>
            <person name="Kema G.H.J."/>
            <person name="Lapalu N."/>
            <person name="Lawrence C.B."/>
            <person name="May K."/>
            <person name="Meyer M."/>
            <person name="Ollivier B."/>
            <person name="Poulain J."/>
            <person name="Schoch C.L."/>
            <person name="Simon A."/>
            <person name="Spatafora J.W."/>
            <person name="Stachowiak A."/>
            <person name="Turgeon B.G."/>
            <person name="Tyler B.M."/>
            <person name="Vincent D."/>
            <person name="Weissenbach J."/>
            <person name="Amselem J."/>
            <person name="Quesneville H."/>
            <person name="Oliver R.P."/>
            <person name="Wincker P."/>
            <person name="Balesdent M.-H."/>
            <person name="Howlett B.J."/>
        </authorList>
    </citation>
    <scope>NUCLEOTIDE SEQUENCE [LARGE SCALE GENOMIC DNA]</scope>
    <source>
        <strain evidence="3">JN3 / isolate v23.1.3 / race Av1-4-5-6-7-8</strain>
    </source>
</reference>
<dbReference type="Proteomes" id="UP000002668">
    <property type="component" value="Genome"/>
</dbReference>
<evidence type="ECO:0000313" key="3">
    <source>
        <dbReference type="Proteomes" id="UP000002668"/>
    </source>
</evidence>
<proteinExistence type="predicted"/>
<protein>
    <recommendedName>
        <fullName evidence="4">F-box domain-containing protein</fullName>
    </recommendedName>
</protein>
<dbReference type="OrthoDB" id="5422579at2759"/>
<keyword evidence="3" id="KW-1185">Reference proteome</keyword>
<dbReference type="AlphaFoldDB" id="E4ZQH9"/>
<evidence type="ECO:0008006" key="4">
    <source>
        <dbReference type="Google" id="ProtNLM"/>
    </source>
</evidence>
<dbReference type="GeneID" id="13284202"/>
<evidence type="ECO:0000256" key="1">
    <source>
        <dbReference type="SAM" id="MobiDB-lite"/>
    </source>
</evidence>
<dbReference type="HOGENOM" id="CLU_021598_2_0_1"/>
<sequence>MFSNLQIRPARSHRRKPSLTHRAGVSKRRVSTVSAATVNNVPSLSLMKDLFGDEFPEAFATSSGLGRASRKTILDLPAALLSLTCDHLSKLDIKRLRLTSQYLAKNVDLRIDRVYISPNRANLACLEWILKHPRHSNSVREIVWDDAQLEEYPTLESFRRAIDADDLQWTRKLEDRLEASTRDRTDGDYYPLERDDFFHQDGRLSDPAKNILLRYDDRFSRAVLARNAMMMSVEDSYALYSRLYHEEQDLMKQGVDVAALEQALRSFPYLKRVTLTSEVWRPWHFVPRYDTPFSRSLPIGFRKPTVWPWCGRRPSQPGAELESRTGMLTVPINGSLPGDWRGYTIVTSALLSQGNGVEEFLIDSGSEPAGISHQIFRHPNQELDRTIQLFRTAPLRRLQIVLYDKVEFDDTGLMHNYLNRALSELSHLTHLDLKNSGGNMSCLFPDKILPPTLLAQLKIFALRGYMVAHPSLLSSLQQMVNAQQITFEDILLSYNQPTAPSQHERLSNTQELFQELRVYYTQQEYNTTIGRPVYTWIQQCGYTQYFFHRCRMVQEELNDYLYSGWDCPFHMHEIKENVGWVVDGRDPEYKRRAAEVMHLQKSEDDTMGSDDWLPEFHSS</sequence>
<organism evidence="3">
    <name type="scientific">Leptosphaeria maculans (strain JN3 / isolate v23.1.3 / race Av1-4-5-6-7-8)</name>
    <name type="common">Blackleg fungus</name>
    <name type="synonym">Phoma lingam</name>
    <dbReference type="NCBI Taxonomy" id="985895"/>
    <lineage>
        <taxon>Eukaryota</taxon>
        <taxon>Fungi</taxon>
        <taxon>Dikarya</taxon>
        <taxon>Ascomycota</taxon>
        <taxon>Pezizomycotina</taxon>
        <taxon>Dothideomycetes</taxon>
        <taxon>Pleosporomycetidae</taxon>
        <taxon>Pleosporales</taxon>
        <taxon>Pleosporineae</taxon>
        <taxon>Leptosphaeriaceae</taxon>
        <taxon>Plenodomus</taxon>
        <taxon>Plenodomus lingam/Leptosphaeria maculans species complex</taxon>
    </lineage>
</organism>
<feature type="compositionally biased region" description="Basic residues" evidence="1">
    <location>
        <begin position="10"/>
        <end position="24"/>
    </location>
</feature>
<dbReference type="EMBL" id="FP929116">
    <property type="protein sequence ID" value="CBX93984.1"/>
    <property type="molecule type" value="Genomic_DNA"/>
</dbReference>
<accession>E4ZQH9</accession>
<evidence type="ECO:0000313" key="2">
    <source>
        <dbReference type="EMBL" id="CBX93984.1"/>
    </source>
</evidence>
<dbReference type="InParanoid" id="E4ZQH9"/>
<dbReference type="STRING" id="985895.E4ZQH9"/>